<sequence length="138" mass="15028">MSVSVQKKAPTASKGTNGLEDATGPGRRGERTRRPSTLLGPDTWALFLMMPCHFQTSVLDQYSCQSPYLLWIQISLAELAGSNVVAAQARCGCLGAGGSSAGVPMQQQEKKELGQQLEVQHQELEELKNRAKESKKRI</sequence>
<evidence type="ECO:0000313" key="4">
    <source>
        <dbReference type="Proteomes" id="UP001341281"/>
    </source>
</evidence>
<keyword evidence="4" id="KW-1185">Reference proteome</keyword>
<keyword evidence="1" id="KW-0175">Coiled coil</keyword>
<evidence type="ECO:0000256" key="2">
    <source>
        <dbReference type="SAM" id="MobiDB-lite"/>
    </source>
</evidence>
<dbReference type="EMBL" id="CP144754">
    <property type="protein sequence ID" value="WVZ96111.1"/>
    <property type="molecule type" value="Genomic_DNA"/>
</dbReference>
<name>A0AAQ3XDS1_PASNO</name>
<dbReference type="Proteomes" id="UP001341281">
    <property type="component" value="Chromosome 10"/>
</dbReference>
<feature type="region of interest" description="Disordered" evidence="2">
    <location>
        <begin position="1"/>
        <end position="37"/>
    </location>
</feature>
<evidence type="ECO:0000256" key="1">
    <source>
        <dbReference type="SAM" id="Coils"/>
    </source>
</evidence>
<gene>
    <name evidence="3" type="ORF">U9M48_041790</name>
</gene>
<accession>A0AAQ3XDS1</accession>
<dbReference type="AlphaFoldDB" id="A0AAQ3XDS1"/>
<proteinExistence type="predicted"/>
<organism evidence="3 4">
    <name type="scientific">Paspalum notatum var. saurae</name>
    <dbReference type="NCBI Taxonomy" id="547442"/>
    <lineage>
        <taxon>Eukaryota</taxon>
        <taxon>Viridiplantae</taxon>
        <taxon>Streptophyta</taxon>
        <taxon>Embryophyta</taxon>
        <taxon>Tracheophyta</taxon>
        <taxon>Spermatophyta</taxon>
        <taxon>Magnoliopsida</taxon>
        <taxon>Liliopsida</taxon>
        <taxon>Poales</taxon>
        <taxon>Poaceae</taxon>
        <taxon>PACMAD clade</taxon>
        <taxon>Panicoideae</taxon>
        <taxon>Andropogonodae</taxon>
        <taxon>Paspaleae</taxon>
        <taxon>Paspalinae</taxon>
        <taxon>Paspalum</taxon>
    </lineage>
</organism>
<evidence type="ECO:0000313" key="3">
    <source>
        <dbReference type="EMBL" id="WVZ96111.1"/>
    </source>
</evidence>
<protein>
    <submittedName>
        <fullName evidence="3">Uncharacterized protein</fullName>
    </submittedName>
</protein>
<reference evidence="3 4" key="1">
    <citation type="submission" date="2024-02" db="EMBL/GenBank/DDBJ databases">
        <title>High-quality chromosome-scale genome assembly of Pensacola bahiagrass (Paspalum notatum Flugge var. saurae).</title>
        <authorList>
            <person name="Vega J.M."/>
            <person name="Podio M."/>
            <person name="Orjuela J."/>
            <person name="Siena L.A."/>
            <person name="Pessino S.C."/>
            <person name="Combes M.C."/>
            <person name="Mariac C."/>
            <person name="Albertini E."/>
            <person name="Pupilli F."/>
            <person name="Ortiz J.P.A."/>
            <person name="Leblanc O."/>
        </authorList>
    </citation>
    <scope>NUCLEOTIDE SEQUENCE [LARGE SCALE GENOMIC DNA]</scope>
    <source>
        <strain evidence="3">R1</strain>
        <tissue evidence="3">Leaf</tissue>
    </source>
</reference>
<feature type="coiled-coil region" evidence="1">
    <location>
        <begin position="107"/>
        <end position="137"/>
    </location>
</feature>